<organism evidence="2 3">
    <name type="scientific">Candidatus Staskawiczbacteria bacterium RIFCSPHIGHO2_02_FULL_42_22</name>
    <dbReference type="NCBI Taxonomy" id="1802207"/>
    <lineage>
        <taxon>Bacteria</taxon>
        <taxon>Candidatus Staskawicziibacteriota</taxon>
    </lineage>
</organism>
<dbReference type="Proteomes" id="UP000178820">
    <property type="component" value="Unassembled WGS sequence"/>
</dbReference>
<feature type="transmembrane region" description="Helical" evidence="1">
    <location>
        <begin position="48"/>
        <end position="66"/>
    </location>
</feature>
<dbReference type="InterPro" id="IPR043713">
    <property type="entry name" value="DUF5654"/>
</dbReference>
<dbReference type="AlphaFoldDB" id="A0A1G2HZQ1"/>
<keyword evidence="1" id="KW-0472">Membrane</keyword>
<name>A0A1G2HZQ1_9BACT</name>
<evidence type="ECO:0000313" key="2">
    <source>
        <dbReference type="EMBL" id="OGZ67973.1"/>
    </source>
</evidence>
<dbReference type="EMBL" id="MHOT01000026">
    <property type="protein sequence ID" value="OGZ67973.1"/>
    <property type="molecule type" value="Genomic_DNA"/>
</dbReference>
<reference evidence="2 3" key="1">
    <citation type="journal article" date="2016" name="Nat. Commun.">
        <title>Thousands of microbial genomes shed light on interconnected biogeochemical processes in an aquifer system.</title>
        <authorList>
            <person name="Anantharaman K."/>
            <person name="Brown C.T."/>
            <person name="Hug L.A."/>
            <person name="Sharon I."/>
            <person name="Castelle C.J."/>
            <person name="Probst A.J."/>
            <person name="Thomas B.C."/>
            <person name="Singh A."/>
            <person name="Wilkins M.J."/>
            <person name="Karaoz U."/>
            <person name="Brodie E.L."/>
            <person name="Williams K.H."/>
            <person name="Hubbard S.S."/>
            <person name="Banfield J.F."/>
        </authorList>
    </citation>
    <scope>NUCLEOTIDE SEQUENCE [LARGE SCALE GENOMIC DNA]</scope>
</reference>
<dbReference type="Pfam" id="PF18898">
    <property type="entry name" value="DUF5654"/>
    <property type="match status" value="1"/>
</dbReference>
<keyword evidence="1" id="KW-1133">Transmembrane helix</keyword>
<gene>
    <name evidence="2" type="ORF">A3D44_01595</name>
</gene>
<accession>A0A1G2HZQ1</accession>
<comment type="caution">
    <text evidence="2">The sequence shown here is derived from an EMBL/GenBank/DDBJ whole genome shotgun (WGS) entry which is preliminary data.</text>
</comment>
<evidence type="ECO:0000313" key="3">
    <source>
        <dbReference type="Proteomes" id="UP000178820"/>
    </source>
</evidence>
<keyword evidence="1" id="KW-0812">Transmembrane</keyword>
<proteinExistence type="predicted"/>
<dbReference type="STRING" id="1802207.A3D44_01595"/>
<sequence>MQKEIKEKTTGYILAALGLVAGLAWNEAIKSFIVTFFPNPGNNVLANFLYAIAVTIFIVLITVYLLRFSQRPTD</sequence>
<evidence type="ECO:0000256" key="1">
    <source>
        <dbReference type="SAM" id="Phobius"/>
    </source>
</evidence>
<protein>
    <submittedName>
        <fullName evidence="2">Uncharacterized protein</fullName>
    </submittedName>
</protein>
<feature type="transmembrane region" description="Helical" evidence="1">
    <location>
        <begin position="12"/>
        <end position="36"/>
    </location>
</feature>